<evidence type="ECO:0000256" key="7">
    <source>
        <dbReference type="ARBA" id="ARBA00023212"/>
    </source>
</evidence>
<proteinExistence type="predicted"/>
<dbReference type="OMA" id="IMEPPNG"/>
<dbReference type="Pfam" id="PF15007">
    <property type="entry name" value="CEP44"/>
    <property type="match status" value="1"/>
</dbReference>
<feature type="region of interest" description="Disordered" evidence="9">
    <location>
        <begin position="290"/>
        <end position="314"/>
    </location>
</feature>
<feature type="region of interest" description="Disordered" evidence="9">
    <location>
        <begin position="119"/>
        <end position="195"/>
    </location>
</feature>
<evidence type="ECO:0000256" key="6">
    <source>
        <dbReference type="ARBA" id="ARBA00023054"/>
    </source>
</evidence>
<dbReference type="GO" id="GO:0000922">
    <property type="term" value="C:spindle pole"/>
    <property type="evidence" value="ECO:0007669"/>
    <property type="project" value="UniProtKB-SubCell"/>
</dbReference>
<evidence type="ECO:0000256" key="4">
    <source>
        <dbReference type="ARBA" id="ARBA00014053"/>
    </source>
</evidence>
<evidence type="ECO:0000256" key="9">
    <source>
        <dbReference type="SAM" id="MobiDB-lite"/>
    </source>
</evidence>
<evidence type="ECO:0000256" key="5">
    <source>
        <dbReference type="ARBA" id="ARBA00022490"/>
    </source>
</evidence>
<feature type="region of interest" description="Disordered" evidence="9">
    <location>
        <begin position="210"/>
        <end position="259"/>
    </location>
</feature>
<evidence type="ECO:0000256" key="3">
    <source>
        <dbReference type="ARBA" id="ARBA00004647"/>
    </source>
</evidence>
<dbReference type="EnsemblMetazoa" id="G27772.2">
    <property type="protein sequence ID" value="G27772.2:cds"/>
    <property type="gene ID" value="G27772"/>
</dbReference>
<dbReference type="Proteomes" id="UP000005408">
    <property type="component" value="Unassembled WGS sequence"/>
</dbReference>
<keyword evidence="12" id="KW-1185">Reference proteome</keyword>
<feature type="region of interest" description="Disordered" evidence="9">
    <location>
        <begin position="343"/>
        <end position="363"/>
    </location>
</feature>
<dbReference type="PANTHER" id="PTHR31477">
    <property type="entry name" value="CENTROSOMAL PROTEIN OF 44 KDA"/>
    <property type="match status" value="1"/>
</dbReference>
<dbReference type="OrthoDB" id="259598at2759"/>
<name>A0A8W8LFH7_MAGGI</name>
<feature type="compositionally biased region" description="Polar residues" evidence="9">
    <location>
        <begin position="178"/>
        <end position="195"/>
    </location>
</feature>
<feature type="region of interest" description="Disordered" evidence="9">
    <location>
        <begin position="544"/>
        <end position="569"/>
    </location>
</feature>
<comment type="function">
    <text evidence="8">Centriole-enriched microtubule-binding protein involved in centriole biogenesis. In collaboration with CEP295 and POC1B, is required for the centriole-to-centrosome conversion by ensuring the formation of bona fide centriole wall. Functions as a linker component that maintains centrosome cohesion. Associates with CROCC and regulates its stability and localization to the centrosome.</text>
</comment>
<dbReference type="AlphaFoldDB" id="A0A8W8LFH7"/>
<accession>A0A8W8LFH7</accession>
<organism evidence="11 12">
    <name type="scientific">Magallana gigas</name>
    <name type="common">Pacific oyster</name>
    <name type="synonym">Crassostrea gigas</name>
    <dbReference type="NCBI Taxonomy" id="29159"/>
    <lineage>
        <taxon>Eukaryota</taxon>
        <taxon>Metazoa</taxon>
        <taxon>Spiralia</taxon>
        <taxon>Lophotrochozoa</taxon>
        <taxon>Mollusca</taxon>
        <taxon>Bivalvia</taxon>
        <taxon>Autobranchia</taxon>
        <taxon>Pteriomorphia</taxon>
        <taxon>Ostreida</taxon>
        <taxon>Ostreoidea</taxon>
        <taxon>Ostreidae</taxon>
        <taxon>Magallana</taxon>
    </lineage>
</organism>
<dbReference type="InterPro" id="IPR029157">
    <property type="entry name" value="CEP44_CC"/>
</dbReference>
<comment type="subcellular location">
    <subcellularLocation>
        <location evidence="1">Cytoplasm</location>
        <location evidence="1">Cytoskeleton</location>
        <location evidence="1">Microtubule organizing center</location>
        <location evidence="1">Centrosome</location>
        <location evidence="1">Centriole</location>
    </subcellularLocation>
    <subcellularLocation>
        <location evidence="3">Cytoplasm</location>
        <location evidence="3">Cytoskeleton</location>
        <location evidence="3">Spindle pole</location>
    </subcellularLocation>
    <subcellularLocation>
        <location evidence="2">Midbody</location>
    </subcellularLocation>
</comment>
<feature type="compositionally biased region" description="Polar residues" evidence="9">
    <location>
        <begin position="130"/>
        <end position="145"/>
    </location>
</feature>
<dbReference type="GO" id="GO:0030496">
    <property type="term" value="C:midbody"/>
    <property type="evidence" value="ECO:0007669"/>
    <property type="project" value="UniProtKB-SubCell"/>
</dbReference>
<feature type="domain" description="Centrosomal CEP44" evidence="10">
    <location>
        <begin position="5"/>
        <end position="125"/>
    </location>
</feature>
<evidence type="ECO:0000256" key="1">
    <source>
        <dbReference type="ARBA" id="ARBA00004114"/>
    </source>
</evidence>
<evidence type="ECO:0000256" key="8">
    <source>
        <dbReference type="ARBA" id="ARBA00046235"/>
    </source>
</evidence>
<protein>
    <recommendedName>
        <fullName evidence="4">Centrosomal protein of 44 kDa</fullName>
    </recommendedName>
</protein>
<dbReference type="InterPro" id="IPR033603">
    <property type="entry name" value="CEP44"/>
</dbReference>
<evidence type="ECO:0000313" key="11">
    <source>
        <dbReference type="EnsemblMetazoa" id="G27772.1:cds"/>
    </source>
</evidence>
<keyword evidence="6" id="KW-0175">Coiled coil</keyword>
<dbReference type="EnsemblMetazoa" id="G27772.1">
    <property type="protein sequence ID" value="G27772.1:cds"/>
    <property type="gene ID" value="G27772"/>
</dbReference>
<sequence length="614" mass="67713">MATGDLTNNIRKLQKELKSMKYQETLDLSGLALGKASALLPIYHYAFTTYSCAIAELIAGTDTELYTKTDLRFMEGCYKILRDLFHYKPPITKEQFFNSGFVERKIIMCTEVMKLIQKKNKSLQPPRKAPTTTTSNLAQMISTKANKPKVTDLTQVRPGHQRSRPRSSTDSLQREGTLHTQSVVSPRSLTENDQPQVVNELLQPVGNIPRHVAHPHHRSAECEPTREADSSSSSEVSDNDLGDYNQRSPPVHVASVTSPPRVTKEVLPSVGDVRGFNWAVVTPSIAKTKSTLSNRSDYPGSRVCFDEEDDDDEGDNDIETVMAATPAHSIMEPPQNGVTMATVQASPGPSSNTQSAQTGQQMSTNETHILKAIEQLTKCFGTLESGLTRSIESLNARMILVENRVSMMENKIEMVMTNSQRTEQPALQSVNPGREYRQVSTASAPREREPVVVSQRTVTNQAASAPRQRESALTSQTSATIQAEIPMNGSHQLKDDKESQIAATNKYSKKSPELKGPPSQSALYDESTLVMFSPIRHVAGSSIHQQTPESTFCSTNIDPNDPRLSSTPARGTAEMDTQLVLGESMNLQSGDMSTQDQVSRIKNLFKSTEIMLKQ</sequence>
<dbReference type="PANTHER" id="PTHR31477:SF1">
    <property type="entry name" value="CENTROSOMAL PROTEIN OF 44 KDA"/>
    <property type="match status" value="1"/>
</dbReference>
<keyword evidence="5" id="KW-0963">Cytoplasm</keyword>
<feature type="region of interest" description="Disordered" evidence="9">
    <location>
        <begin position="421"/>
        <end position="477"/>
    </location>
</feature>
<feature type="compositionally biased region" description="Polar residues" evidence="9">
    <location>
        <begin position="454"/>
        <end position="463"/>
    </location>
</feature>
<feature type="compositionally biased region" description="Polar residues" evidence="9">
    <location>
        <begin position="421"/>
        <end position="431"/>
    </location>
</feature>
<reference evidence="11" key="1">
    <citation type="submission" date="2022-08" db="UniProtKB">
        <authorList>
            <consortium name="EnsemblMetazoa"/>
        </authorList>
    </citation>
    <scope>IDENTIFICATION</scope>
    <source>
        <strain evidence="11">05x7-T-G4-1.051#20</strain>
    </source>
</reference>
<feature type="compositionally biased region" description="Basic and acidic residues" evidence="9">
    <location>
        <begin position="218"/>
        <end position="229"/>
    </location>
</feature>
<evidence type="ECO:0000313" key="12">
    <source>
        <dbReference type="Proteomes" id="UP000005408"/>
    </source>
</evidence>
<keyword evidence="7" id="KW-0206">Cytoskeleton</keyword>
<evidence type="ECO:0000256" key="2">
    <source>
        <dbReference type="ARBA" id="ARBA00004214"/>
    </source>
</evidence>
<dbReference type="GO" id="GO:0005814">
    <property type="term" value="C:centriole"/>
    <property type="evidence" value="ECO:0007669"/>
    <property type="project" value="UniProtKB-SubCell"/>
</dbReference>
<evidence type="ECO:0000259" key="10">
    <source>
        <dbReference type="Pfam" id="PF15007"/>
    </source>
</evidence>